<dbReference type="RefSeq" id="WP_036645341.1">
    <property type="nucleotide sequence ID" value="NZ_BAVZ01000001.1"/>
</dbReference>
<sequence length="162" mass="19078">MRLPPFQRYRRFMQMSAVFVLGIIVGSVLYNSIFHSTYNLLWMSNQELELQIQQYQKDIKTLKKYNTQQTVIKEIKIRSEQQDPPIDTVVVKALLQQLGSDLEVLRGQNVYDIDKDSKITRSLLNQKTYKVRDKDYAIQIKTMLVMDGMLQIWVNIVVPKVH</sequence>
<comment type="caution">
    <text evidence="3">The sequence shown here is derived from an EMBL/GenBank/DDBJ whole genome shotgun (WGS) entry which is preliminary data.</text>
</comment>
<dbReference type="AlphaFoldDB" id="W7YNS1"/>
<dbReference type="OrthoDB" id="2655161at2"/>
<proteinExistence type="predicted"/>
<dbReference type="STRING" id="1236976.JCM16418_267"/>
<feature type="transmembrane region" description="Helical" evidence="1">
    <location>
        <begin position="12"/>
        <end position="30"/>
    </location>
</feature>
<keyword evidence="1" id="KW-0472">Membrane</keyword>
<evidence type="ECO:0000313" key="3">
    <source>
        <dbReference type="EMBL" id="GAF06316.1"/>
    </source>
</evidence>
<keyword evidence="4" id="KW-1185">Reference proteome</keyword>
<evidence type="ECO:0000313" key="4">
    <source>
        <dbReference type="Proteomes" id="UP000019364"/>
    </source>
</evidence>
<dbReference type="Proteomes" id="UP000019364">
    <property type="component" value="Unassembled WGS sequence"/>
</dbReference>
<keyword evidence="1" id="KW-1133">Transmembrane helix</keyword>
<dbReference type="Pfam" id="PF26347">
    <property type="entry name" value="YtrI_sporulation"/>
    <property type="match status" value="1"/>
</dbReference>
<dbReference type="eggNOG" id="ENOG5031KY3">
    <property type="taxonomic scope" value="Bacteria"/>
</dbReference>
<organism evidence="3 4">
    <name type="scientific">Paenibacillus pini JCM 16418</name>
    <dbReference type="NCBI Taxonomy" id="1236976"/>
    <lineage>
        <taxon>Bacteria</taxon>
        <taxon>Bacillati</taxon>
        <taxon>Bacillota</taxon>
        <taxon>Bacilli</taxon>
        <taxon>Bacillales</taxon>
        <taxon>Paenibacillaceae</taxon>
        <taxon>Paenibacillus</taxon>
    </lineage>
</organism>
<evidence type="ECO:0000259" key="2">
    <source>
        <dbReference type="Pfam" id="PF26347"/>
    </source>
</evidence>
<feature type="domain" description="Sporulation membrane protein YtrI C-terminal" evidence="2">
    <location>
        <begin position="73"/>
        <end position="156"/>
    </location>
</feature>
<name>W7YNS1_9BACL</name>
<dbReference type="InterPro" id="IPR058620">
    <property type="entry name" value="YtrI_C"/>
</dbReference>
<gene>
    <name evidence="3" type="ORF">JCM16418_267</name>
</gene>
<protein>
    <recommendedName>
        <fullName evidence="2">Sporulation membrane protein YtrI C-terminal domain-containing protein</fullName>
    </recommendedName>
</protein>
<evidence type="ECO:0000256" key="1">
    <source>
        <dbReference type="SAM" id="Phobius"/>
    </source>
</evidence>
<dbReference type="EMBL" id="BAVZ01000001">
    <property type="protein sequence ID" value="GAF06316.1"/>
    <property type="molecule type" value="Genomic_DNA"/>
</dbReference>
<keyword evidence="1" id="KW-0812">Transmembrane</keyword>
<accession>W7YNS1</accession>
<reference evidence="3 4" key="1">
    <citation type="journal article" date="2014" name="Genome Announc.">
        <title>Draft Genome Sequence of Paenibacillus pini JCM 16418T, Isolated from the Rhizosphere of Pine Tree.</title>
        <authorList>
            <person name="Yuki M."/>
            <person name="Oshima K."/>
            <person name="Suda W."/>
            <person name="Oshida Y."/>
            <person name="Kitamura K."/>
            <person name="Iida Y."/>
            <person name="Hattori M."/>
            <person name="Ohkuma M."/>
        </authorList>
    </citation>
    <scope>NUCLEOTIDE SEQUENCE [LARGE SCALE GENOMIC DNA]</scope>
    <source>
        <strain evidence="3 4">JCM 16418</strain>
    </source>
</reference>